<dbReference type="Proteomes" id="UP001189429">
    <property type="component" value="Unassembled WGS sequence"/>
</dbReference>
<keyword evidence="3" id="KW-1185">Reference proteome</keyword>
<dbReference type="EMBL" id="CAUYUJ010000877">
    <property type="protein sequence ID" value="CAK0792950.1"/>
    <property type="molecule type" value="Genomic_DNA"/>
</dbReference>
<organism evidence="2 3">
    <name type="scientific">Prorocentrum cordatum</name>
    <dbReference type="NCBI Taxonomy" id="2364126"/>
    <lineage>
        <taxon>Eukaryota</taxon>
        <taxon>Sar</taxon>
        <taxon>Alveolata</taxon>
        <taxon>Dinophyceae</taxon>
        <taxon>Prorocentrales</taxon>
        <taxon>Prorocentraceae</taxon>
        <taxon>Prorocentrum</taxon>
    </lineage>
</organism>
<comment type="caution">
    <text evidence="2">The sequence shown here is derived from an EMBL/GenBank/DDBJ whole genome shotgun (WGS) entry which is preliminary data.</text>
</comment>
<evidence type="ECO:0008006" key="4">
    <source>
        <dbReference type="Google" id="ProtNLM"/>
    </source>
</evidence>
<feature type="region of interest" description="Disordered" evidence="1">
    <location>
        <begin position="1"/>
        <end position="62"/>
    </location>
</feature>
<evidence type="ECO:0000313" key="2">
    <source>
        <dbReference type="EMBL" id="CAK0792950.1"/>
    </source>
</evidence>
<evidence type="ECO:0000256" key="1">
    <source>
        <dbReference type="SAM" id="MobiDB-lite"/>
    </source>
</evidence>
<accession>A0ABN9PJG8</accession>
<feature type="non-terminal residue" evidence="2">
    <location>
        <position position="1"/>
    </location>
</feature>
<protein>
    <recommendedName>
        <fullName evidence="4">Selenoprotein O</fullName>
    </recommendedName>
</protein>
<name>A0ABN9PJG8_9DINO</name>
<sequence length="92" mass="9338">ELLPVAATLGLASPLRSSSPSSSSSTSSGSGSGDPALDGSPHARDAPGGGTGPARLWPALHAAHRPPISEEVLPEGVTRQLSDWTQRYAMPI</sequence>
<evidence type="ECO:0000313" key="3">
    <source>
        <dbReference type="Proteomes" id="UP001189429"/>
    </source>
</evidence>
<reference evidence="2" key="1">
    <citation type="submission" date="2023-10" db="EMBL/GenBank/DDBJ databases">
        <authorList>
            <person name="Chen Y."/>
            <person name="Shah S."/>
            <person name="Dougan E. K."/>
            <person name="Thang M."/>
            <person name="Chan C."/>
        </authorList>
    </citation>
    <scope>NUCLEOTIDE SEQUENCE [LARGE SCALE GENOMIC DNA]</scope>
</reference>
<feature type="compositionally biased region" description="Low complexity" evidence="1">
    <location>
        <begin position="17"/>
        <end position="29"/>
    </location>
</feature>
<proteinExistence type="predicted"/>
<gene>
    <name evidence="2" type="ORF">PCOR1329_LOCUS3395</name>
</gene>